<proteinExistence type="predicted"/>
<dbReference type="EMBL" id="JABANP010000323">
    <property type="protein sequence ID" value="KAF4684206.1"/>
    <property type="molecule type" value="Genomic_DNA"/>
</dbReference>
<evidence type="ECO:0000313" key="1">
    <source>
        <dbReference type="EMBL" id="KAF4684206.1"/>
    </source>
</evidence>
<reference evidence="1 2" key="1">
    <citation type="submission" date="2020-04" db="EMBL/GenBank/DDBJ databases">
        <title>Perkinsus olseni comparative genomics.</title>
        <authorList>
            <person name="Bogema D.R."/>
        </authorList>
    </citation>
    <scope>NUCLEOTIDE SEQUENCE [LARGE SCALE GENOMIC DNA]</scope>
    <source>
        <strain evidence="1">00978-12</strain>
    </source>
</reference>
<dbReference type="InterPro" id="IPR017853">
    <property type="entry name" value="GH"/>
</dbReference>
<name>A0A7J6NKN1_PEROL</name>
<dbReference type="Proteomes" id="UP000541610">
    <property type="component" value="Unassembled WGS sequence"/>
</dbReference>
<accession>A0A7J6NKN1</accession>
<dbReference type="AlphaFoldDB" id="A0A7J6NKN1"/>
<comment type="caution">
    <text evidence="1">The sequence shown here is derived from an EMBL/GenBank/DDBJ whole genome shotgun (WGS) entry which is preliminary data.</text>
</comment>
<gene>
    <name evidence="1" type="ORF">FOZ60_008122</name>
</gene>
<dbReference type="SUPFAM" id="SSF51445">
    <property type="entry name" value="(Trans)glycosidases"/>
    <property type="match status" value="1"/>
</dbReference>
<organism evidence="1 2">
    <name type="scientific">Perkinsus olseni</name>
    <name type="common">Perkinsus atlanticus</name>
    <dbReference type="NCBI Taxonomy" id="32597"/>
    <lineage>
        <taxon>Eukaryota</taxon>
        <taxon>Sar</taxon>
        <taxon>Alveolata</taxon>
        <taxon>Perkinsozoa</taxon>
        <taxon>Perkinsea</taxon>
        <taxon>Perkinsida</taxon>
        <taxon>Perkinsidae</taxon>
        <taxon>Perkinsus</taxon>
    </lineage>
</organism>
<protein>
    <submittedName>
        <fullName evidence="1">Uncharacterized protein</fullName>
    </submittedName>
</protein>
<sequence>MFPSAFFLPSMRNTAQILSLYILGCSAVDAITSNRNHLQFYKEIRYPWYNKEWPTCSNRTLCPSSSNYTWNYTFGQLLGLKVKNFVFGGYAIGRNAEIERDWPRDRDWPEDEFKDLKAHVESLGGKILLNLGRYIADTFNKTAFGHSVKNFTDRCPVDGFQVRMVFEGSERRRHDPKHAKEILEVTKEAGKEAALRFSAKDWQKTKEAGLGEVADVNLVNLWPSCNESYPKFNTDQFVEKVINKATLAGVDPGSLIIEIPLFVANSCEVEDVGYSDVILDYGASPTGNGSILYDHGYRIHPRYFFSQTRAVEKVDLAREYGLHGMLLHGGDGWTQDLYPWDDNSLINALSKKF</sequence>
<evidence type="ECO:0000313" key="2">
    <source>
        <dbReference type="Proteomes" id="UP000541610"/>
    </source>
</evidence>